<gene>
    <name evidence="2" type="ORF">GCM10023213_46200</name>
</gene>
<comment type="caution">
    <text evidence="2">The sequence shown here is derived from an EMBL/GenBank/DDBJ whole genome shotgun (WGS) entry which is preliminary data.</text>
</comment>
<dbReference type="SUPFAM" id="SSF54909">
    <property type="entry name" value="Dimeric alpha+beta barrel"/>
    <property type="match status" value="1"/>
</dbReference>
<keyword evidence="3" id="KW-1185">Reference proteome</keyword>
<dbReference type="PROSITE" id="PS51502">
    <property type="entry name" value="S_R_A_B_BARREL"/>
    <property type="match status" value="1"/>
</dbReference>
<accession>A0ABP9PMT4</accession>
<dbReference type="Pfam" id="PF07876">
    <property type="entry name" value="Dabb"/>
    <property type="match status" value="1"/>
</dbReference>
<evidence type="ECO:0000313" key="3">
    <source>
        <dbReference type="Proteomes" id="UP001499852"/>
    </source>
</evidence>
<dbReference type="InterPro" id="IPR011008">
    <property type="entry name" value="Dimeric_a/b-barrel"/>
</dbReference>
<dbReference type="Proteomes" id="UP001499852">
    <property type="component" value="Unassembled WGS sequence"/>
</dbReference>
<reference evidence="3" key="1">
    <citation type="journal article" date="2019" name="Int. J. Syst. Evol. Microbiol.">
        <title>The Global Catalogue of Microorganisms (GCM) 10K type strain sequencing project: providing services to taxonomists for standard genome sequencing and annotation.</title>
        <authorList>
            <consortium name="The Broad Institute Genomics Platform"/>
            <consortium name="The Broad Institute Genome Sequencing Center for Infectious Disease"/>
            <person name="Wu L."/>
            <person name="Ma J."/>
        </authorList>
    </citation>
    <scope>NUCLEOTIDE SEQUENCE [LARGE SCALE GENOMIC DNA]</scope>
    <source>
        <strain evidence="3">JCM 18053</strain>
    </source>
</reference>
<dbReference type="SMART" id="SM00886">
    <property type="entry name" value="Dabb"/>
    <property type="match status" value="1"/>
</dbReference>
<organism evidence="2 3">
    <name type="scientific">Prosthecobacter algae</name>
    <dbReference type="NCBI Taxonomy" id="1144682"/>
    <lineage>
        <taxon>Bacteria</taxon>
        <taxon>Pseudomonadati</taxon>
        <taxon>Verrucomicrobiota</taxon>
        <taxon>Verrucomicrobiia</taxon>
        <taxon>Verrucomicrobiales</taxon>
        <taxon>Verrucomicrobiaceae</taxon>
        <taxon>Prosthecobacter</taxon>
    </lineage>
</organism>
<dbReference type="Gene3D" id="3.30.70.100">
    <property type="match status" value="1"/>
</dbReference>
<name>A0ABP9PMT4_9BACT</name>
<dbReference type="InterPro" id="IPR013097">
    <property type="entry name" value="Dabb"/>
</dbReference>
<sequence length="115" mass="13549">MTATLPECHHATTMIHNVYFWLKKDLSAEQVETFENELIALKTIDYLEHGFVGKPAPTEERPVTDHSFNYSLTLHFKNLQDHEFYQKECPKHLHFVDVCKPFFDQVKVYDTSPIH</sequence>
<proteinExistence type="predicted"/>
<dbReference type="EMBL" id="BAABIA010000013">
    <property type="protein sequence ID" value="GAA5149056.1"/>
    <property type="molecule type" value="Genomic_DNA"/>
</dbReference>
<evidence type="ECO:0000259" key="1">
    <source>
        <dbReference type="PROSITE" id="PS51502"/>
    </source>
</evidence>
<evidence type="ECO:0000313" key="2">
    <source>
        <dbReference type="EMBL" id="GAA5149056.1"/>
    </source>
</evidence>
<protein>
    <recommendedName>
        <fullName evidence="1">Stress-response A/B barrel domain-containing protein</fullName>
    </recommendedName>
</protein>
<feature type="domain" description="Stress-response A/B barrel" evidence="1">
    <location>
        <begin position="14"/>
        <end position="111"/>
    </location>
</feature>